<evidence type="ECO:0000256" key="1">
    <source>
        <dbReference type="ARBA" id="ARBA00006383"/>
    </source>
</evidence>
<proteinExistence type="inferred from homology"/>
<dbReference type="Pfam" id="PF02522">
    <property type="entry name" value="Antibiotic_NAT"/>
    <property type="match status" value="1"/>
</dbReference>
<dbReference type="InterPro" id="IPR003679">
    <property type="entry name" value="Amioglycoside_AcTrfase"/>
</dbReference>
<dbReference type="InterPro" id="IPR028345">
    <property type="entry name" value="Antibiotic_NAT-like"/>
</dbReference>
<gene>
    <name evidence="4" type="ORF">S01H4_45193</name>
</gene>
<evidence type="ECO:0008006" key="5">
    <source>
        <dbReference type="Google" id="ProtNLM"/>
    </source>
</evidence>
<protein>
    <recommendedName>
        <fullName evidence="5">Aminoglycoside N(3)-acetyltransferase</fullName>
    </recommendedName>
</protein>
<comment type="caution">
    <text evidence="4">The sequence shown here is derived from an EMBL/GenBank/DDBJ whole genome shotgun (WGS) entry which is preliminary data.</text>
</comment>
<dbReference type="GO" id="GO:0046677">
    <property type="term" value="P:response to antibiotic"/>
    <property type="evidence" value="ECO:0007669"/>
    <property type="project" value="InterPro"/>
</dbReference>
<name>X1BMQ8_9ZZZZ</name>
<dbReference type="SUPFAM" id="SSF110710">
    <property type="entry name" value="TTHA0583/YokD-like"/>
    <property type="match status" value="1"/>
</dbReference>
<dbReference type="PANTHER" id="PTHR11104:SF0">
    <property type="entry name" value="SPBETA PROPHAGE-DERIVED AMINOGLYCOSIDE N(3')-ACETYLTRANSFERASE-LIKE PROTEIN YOKD"/>
    <property type="match status" value="1"/>
</dbReference>
<reference evidence="4" key="1">
    <citation type="journal article" date="2014" name="Front. Microbiol.">
        <title>High frequency of phylogenetically diverse reductive dehalogenase-homologous genes in deep subseafloor sedimentary metagenomes.</title>
        <authorList>
            <person name="Kawai M."/>
            <person name="Futagami T."/>
            <person name="Toyoda A."/>
            <person name="Takaki Y."/>
            <person name="Nishi S."/>
            <person name="Hori S."/>
            <person name="Arai W."/>
            <person name="Tsubouchi T."/>
            <person name="Morono Y."/>
            <person name="Uchiyama I."/>
            <person name="Ito T."/>
            <person name="Fujiyama A."/>
            <person name="Inagaki F."/>
            <person name="Takami H."/>
        </authorList>
    </citation>
    <scope>NUCLEOTIDE SEQUENCE</scope>
    <source>
        <strain evidence="4">Expedition CK06-06</strain>
    </source>
</reference>
<keyword evidence="3" id="KW-0012">Acyltransferase</keyword>
<comment type="similarity">
    <text evidence="1">Belongs to the antibiotic N-acetyltransferase family.</text>
</comment>
<dbReference type="EMBL" id="BART01025140">
    <property type="protein sequence ID" value="GAG97219.1"/>
    <property type="molecule type" value="Genomic_DNA"/>
</dbReference>
<dbReference type="PANTHER" id="PTHR11104">
    <property type="entry name" value="AMINOGLYCOSIDE N3-ACETYLTRANSFERASE"/>
    <property type="match status" value="1"/>
</dbReference>
<sequence>MSEKDVIEKSSRPQTVKTLVKDLKNIGVREGMVLLVHSSLSSIGWVSGGAVAVILALEEVLGKDGTLVMPTCSGDLSDPAKWENPPVPIDWCEEIRKTMPVFDSDLTPTRGVGVIPEVFRKQEGVIRSGHPQVSFAARGKNAGYITDDHSLEYAFGEKSPLGKIYRLDGYILLMGVGHINNTSLHLAEYRADYPSKSEEASGLPLMVSGRKEWVDIKDIKS</sequence>
<evidence type="ECO:0000256" key="2">
    <source>
        <dbReference type="ARBA" id="ARBA00022679"/>
    </source>
</evidence>
<evidence type="ECO:0000256" key="3">
    <source>
        <dbReference type="ARBA" id="ARBA00023315"/>
    </source>
</evidence>
<feature type="non-terminal residue" evidence="4">
    <location>
        <position position="221"/>
    </location>
</feature>
<accession>X1BMQ8</accession>
<dbReference type="AlphaFoldDB" id="X1BMQ8"/>
<evidence type="ECO:0000313" key="4">
    <source>
        <dbReference type="EMBL" id="GAG97219.1"/>
    </source>
</evidence>
<keyword evidence="2" id="KW-0808">Transferase</keyword>
<organism evidence="4">
    <name type="scientific">marine sediment metagenome</name>
    <dbReference type="NCBI Taxonomy" id="412755"/>
    <lineage>
        <taxon>unclassified sequences</taxon>
        <taxon>metagenomes</taxon>
        <taxon>ecological metagenomes</taxon>
    </lineage>
</organism>
<dbReference type="GO" id="GO:0008080">
    <property type="term" value="F:N-acetyltransferase activity"/>
    <property type="evidence" value="ECO:0007669"/>
    <property type="project" value="InterPro"/>
</dbReference>